<dbReference type="EMBL" id="BGZK01000426">
    <property type="protein sequence ID" value="GBP42915.1"/>
    <property type="molecule type" value="Genomic_DNA"/>
</dbReference>
<proteinExistence type="predicted"/>
<sequence>MTITQYPSEACSLGDVVPPVAARAHPATMAAWPSLTSPRVYVQRPTDRRWLPVHEAANAGPVAYRRPCGYHRRSVVQYRDLTVHVFVGIRLEKKKFGTMSGKRSRVFLV</sequence>
<accession>A0A4C1VYL9</accession>
<protein>
    <submittedName>
        <fullName evidence="1">Uncharacterized protein</fullName>
    </submittedName>
</protein>
<evidence type="ECO:0000313" key="2">
    <source>
        <dbReference type="Proteomes" id="UP000299102"/>
    </source>
</evidence>
<reference evidence="1 2" key="1">
    <citation type="journal article" date="2019" name="Commun. Biol.">
        <title>The bagworm genome reveals a unique fibroin gene that provides high tensile strength.</title>
        <authorList>
            <person name="Kono N."/>
            <person name="Nakamura H."/>
            <person name="Ohtoshi R."/>
            <person name="Tomita M."/>
            <person name="Numata K."/>
            <person name="Arakawa K."/>
        </authorList>
    </citation>
    <scope>NUCLEOTIDE SEQUENCE [LARGE SCALE GENOMIC DNA]</scope>
</reference>
<gene>
    <name evidence="1" type="ORF">EVAR_87294_1</name>
</gene>
<dbReference type="AlphaFoldDB" id="A0A4C1VYL9"/>
<name>A0A4C1VYL9_EUMVA</name>
<dbReference type="Proteomes" id="UP000299102">
    <property type="component" value="Unassembled WGS sequence"/>
</dbReference>
<organism evidence="1 2">
    <name type="scientific">Eumeta variegata</name>
    <name type="common">Bagworm moth</name>
    <name type="synonym">Eumeta japonica</name>
    <dbReference type="NCBI Taxonomy" id="151549"/>
    <lineage>
        <taxon>Eukaryota</taxon>
        <taxon>Metazoa</taxon>
        <taxon>Ecdysozoa</taxon>
        <taxon>Arthropoda</taxon>
        <taxon>Hexapoda</taxon>
        <taxon>Insecta</taxon>
        <taxon>Pterygota</taxon>
        <taxon>Neoptera</taxon>
        <taxon>Endopterygota</taxon>
        <taxon>Lepidoptera</taxon>
        <taxon>Glossata</taxon>
        <taxon>Ditrysia</taxon>
        <taxon>Tineoidea</taxon>
        <taxon>Psychidae</taxon>
        <taxon>Oiketicinae</taxon>
        <taxon>Eumeta</taxon>
    </lineage>
</organism>
<evidence type="ECO:0000313" key="1">
    <source>
        <dbReference type="EMBL" id="GBP42915.1"/>
    </source>
</evidence>
<comment type="caution">
    <text evidence="1">The sequence shown here is derived from an EMBL/GenBank/DDBJ whole genome shotgun (WGS) entry which is preliminary data.</text>
</comment>
<keyword evidence="2" id="KW-1185">Reference proteome</keyword>